<organism evidence="3 4">
    <name type="scientific">Caminibacter mediatlanticus TB-2</name>
    <dbReference type="NCBI Taxonomy" id="391592"/>
    <lineage>
        <taxon>Bacteria</taxon>
        <taxon>Pseudomonadati</taxon>
        <taxon>Campylobacterota</taxon>
        <taxon>Epsilonproteobacteria</taxon>
        <taxon>Nautiliales</taxon>
        <taxon>Nautiliaceae</taxon>
        <taxon>Caminibacter</taxon>
    </lineage>
</organism>
<protein>
    <submittedName>
        <fullName evidence="3">ATP-binding protein</fullName>
    </submittedName>
</protein>
<dbReference type="InterPro" id="IPR020568">
    <property type="entry name" value="Ribosomal_Su5_D2-typ_SF"/>
</dbReference>
<dbReference type="PANTHER" id="PTHR32039:SF7">
    <property type="entry name" value="COMPETENCE PROTEIN COMM"/>
    <property type="match status" value="1"/>
</dbReference>
<dbReference type="SUPFAM" id="SSF52540">
    <property type="entry name" value="P-loop containing nucleoside triphosphate hydrolases"/>
    <property type="match status" value="1"/>
</dbReference>
<reference evidence="3 4" key="1">
    <citation type="submission" date="2019-05" db="EMBL/GenBank/DDBJ databases">
        <title>A comparative analysis of the Nautiliaceae.</title>
        <authorList>
            <person name="Grosche A."/>
            <person name="Smedile F."/>
            <person name="Vetriani C."/>
        </authorList>
    </citation>
    <scope>NUCLEOTIDE SEQUENCE [LARGE SCALE GENOMIC DNA]</scope>
    <source>
        <strain evidence="3 4">TB-2</strain>
    </source>
</reference>
<dbReference type="RefSeq" id="WP_138322853.1">
    <property type="nucleotide sequence ID" value="NZ_CP040463.1"/>
</dbReference>
<dbReference type="InterPro" id="IPR004482">
    <property type="entry name" value="Mg_chelat-rel"/>
</dbReference>
<dbReference type="InterPro" id="IPR014721">
    <property type="entry name" value="Ribsml_uS5_D2-typ_fold_subgr"/>
</dbReference>
<keyword evidence="3" id="KW-0547">Nucleotide-binding</keyword>
<dbReference type="Pfam" id="PF01078">
    <property type="entry name" value="Mg_chelatase"/>
    <property type="match status" value="1"/>
</dbReference>
<dbReference type="Pfam" id="PF13541">
    <property type="entry name" value="ChlI"/>
    <property type="match status" value="1"/>
</dbReference>
<accession>A0ABX5V943</accession>
<evidence type="ECO:0000259" key="1">
    <source>
        <dbReference type="Pfam" id="PF01078"/>
    </source>
</evidence>
<feature type="domain" description="Mg chelatase-related protein C-terminal" evidence="2">
    <location>
        <begin position="404"/>
        <end position="488"/>
    </location>
</feature>
<dbReference type="NCBIfam" id="TIGR00368">
    <property type="entry name" value="YifB family Mg chelatase-like AAA ATPase"/>
    <property type="match status" value="1"/>
</dbReference>
<keyword evidence="3" id="KW-0067">ATP-binding</keyword>
<dbReference type="Proteomes" id="UP000306825">
    <property type="component" value="Chromosome"/>
</dbReference>
<dbReference type="InterPro" id="IPR027417">
    <property type="entry name" value="P-loop_NTPase"/>
</dbReference>
<evidence type="ECO:0000259" key="2">
    <source>
        <dbReference type="Pfam" id="PF13335"/>
    </source>
</evidence>
<sequence>MEKTTQKTKKINSATLNGFEAKKVEVESSFTKALPGFSIVGLGSQSIQESKERVKSALLNNDFEFPPLKITISLSPADLKKEGSHFDLPIALSILYHNKDINLNEYLVLGELGLDGRLKDTSSIFPIVLSLKPKKVIIPIESASKVSKIPEVEIYAFSHLKEFEDFNFTKIENSEFNYDFIKVNDKKYYYLSEFKEDFSDVIGQNDAKEAALYSAAGFHNLLFEGSPGVGKSMIINRLRYILPPMSLEEILEVEKLNSLEGKEITFKPIRPFRMPHYSSTKAAIFGGGSRGAKIGEIAFANKGVLFFDELPHFQKDVLENLRLPLQERKVLISRVNSKIEYETDILFAAAMNPCPCGNLLSLYKECRCTDLEIKRYKNRISEPLYDRIEIYHKMIEDDSKDIISSKEMFEKVLVAFEMQKGKFNANLDENYKFNLDSDAYNILKKAIKNFALSKRAEFNTLKLSKTIANIEKREKIKKEDIIKALKYRRRPSI</sequence>
<dbReference type="GO" id="GO:0005524">
    <property type="term" value="F:ATP binding"/>
    <property type="evidence" value="ECO:0007669"/>
    <property type="project" value="UniProtKB-KW"/>
</dbReference>
<dbReference type="InterPro" id="IPR025158">
    <property type="entry name" value="Mg_chelat-rel_C"/>
</dbReference>
<dbReference type="EMBL" id="CP040463">
    <property type="protein sequence ID" value="QCT93882.1"/>
    <property type="molecule type" value="Genomic_DNA"/>
</dbReference>
<dbReference type="InterPro" id="IPR000523">
    <property type="entry name" value="Mg_chelatse_chII-like_cat_dom"/>
</dbReference>
<gene>
    <name evidence="3" type="ORF">FE773_01400</name>
</gene>
<evidence type="ECO:0000313" key="4">
    <source>
        <dbReference type="Proteomes" id="UP000306825"/>
    </source>
</evidence>
<keyword evidence="4" id="KW-1185">Reference proteome</keyword>
<feature type="domain" description="Magnesium chelatase ChlI-like catalytic" evidence="1">
    <location>
        <begin position="197"/>
        <end position="395"/>
    </location>
</feature>
<dbReference type="Pfam" id="PF13335">
    <property type="entry name" value="Mg_chelatase_C"/>
    <property type="match status" value="1"/>
</dbReference>
<dbReference type="Gene3D" id="3.40.50.300">
    <property type="entry name" value="P-loop containing nucleotide triphosphate hydrolases"/>
    <property type="match status" value="1"/>
</dbReference>
<dbReference type="PANTHER" id="PTHR32039">
    <property type="entry name" value="MAGNESIUM-CHELATASE SUBUNIT CHLI"/>
    <property type="match status" value="1"/>
</dbReference>
<dbReference type="SUPFAM" id="SSF54211">
    <property type="entry name" value="Ribosomal protein S5 domain 2-like"/>
    <property type="match status" value="1"/>
</dbReference>
<proteinExistence type="predicted"/>
<dbReference type="Gene3D" id="3.30.230.10">
    <property type="match status" value="1"/>
</dbReference>
<name>A0ABX5V943_9BACT</name>
<evidence type="ECO:0000313" key="3">
    <source>
        <dbReference type="EMBL" id="QCT93882.1"/>
    </source>
</evidence>
<dbReference type="InterPro" id="IPR045006">
    <property type="entry name" value="CHLI-like"/>
</dbReference>